<dbReference type="EMBL" id="JASPKY010000001">
    <property type="protein sequence ID" value="KAK9759162.1"/>
    <property type="molecule type" value="Genomic_DNA"/>
</dbReference>
<feature type="transmembrane region" description="Helical" evidence="1">
    <location>
        <begin position="57"/>
        <end position="77"/>
    </location>
</feature>
<name>A0AAW1NCD8_POPJA</name>
<protein>
    <recommendedName>
        <fullName evidence="4">Gustatory receptor</fullName>
    </recommendedName>
</protein>
<comment type="caution">
    <text evidence="2">The sequence shown here is derived from an EMBL/GenBank/DDBJ whole genome shotgun (WGS) entry which is preliminary data.</text>
</comment>
<proteinExistence type="predicted"/>
<feature type="transmembrane region" description="Helical" evidence="1">
    <location>
        <begin position="259"/>
        <end position="279"/>
    </location>
</feature>
<evidence type="ECO:0000256" key="1">
    <source>
        <dbReference type="SAM" id="Phobius"/>
    </source>
</evidence>
<keyword evidence="1" id="KW-1133">Transmembrane helix</keyword>
<reference evidence="2 3" key="1">
    <citation type="journal article" date="2024" name="BMC Genomics">
        <title>De novo assembly and annotation of Popillia japonica's genome with initial clues to its potential as an invasive pest.</title>
        <authorList>
            <person name="Cucini C."/>
            <person name="Boschi S."/>
            <person name="Funari R."/>
            <person name="Cardaioli E."/>
            <person name="Iannotti N."/>
            <person name="Marturano G."/>
            <person name="Paoli F."/>
            <person name="Bruttini M."/>
            <person name="Carapelli A."/>
            <person name="Frati F."/>
            <person name="Nardi F."/>
        </authorList>
    </citation>
    <scope>NUCLEOTIDE SEQUENCE [LARGE SCALE GENOMIC DNA]</scope>
    <source>
        <strain evidence="2">DMR45628</strain>
    </source>
</reference>
<evidence type="ECO:0000313" key="3">
    <source>
        <dbReference type="Proteomes" id="UP001458880"/>
    </source>
</evidence>
<feature type="transmembrane region" description="Helical" evidence="1">
    <location>
        <begin position="227"/>
        <end position="247"/>
    </location>
</feature>
<sequence length="303" mass="34562">MFVLEVLVILTNTAIVSIGNFKQESQVSKVLACILLGVFILKVVLRNVKIGNFKQESQVSKVLACILLGVFILKVVLRNVKGLFYSKSVFNMWIRAKETIEMCNKQKIRYNNSVLAYSAIAALILAILVPVIFNSVVYIKGNMTSNNFICLSCVYIVNMPYLAATQEFHCLITWMSEYYNKLNLSIKELTNCPKTIELKEDTMITVTEMLKCYFATYKAVEDIARNFALPIVLCIGEIIMILLIHSHNMMLSIYGKDRSVLFIFNVEFTIIWAISYMLFVSRVCFTAYHCQKQVSTCLFFLLG</sequence>
<gene>
    <name evidence="2" type="ORF">QE152_g39</name>
</gene>
<keyword evidence="1" id="KW-0812">Transmembrane</keyword>
<organism evidence="2 3">
    <name type="scientific">Popillia japonica</name>
    <name type="common">Japanese beetle</name>
    <dbReference type="NCBI Taxonomy" id="7064"/>
    <lineage>
        <taxon>Eukaryota</taxon>
        <taxon>Metazoa</taxon>
        <taxon>Ecdysozoa</taxon>
        <taxon>Arthropoda</taxon>
        <taxon>Hexapoda</taxon>
        <taxon>Insecta</taxon>
        <taxon>Pterygota</taxon>
        <taxon>Neoptera</taxon>
        <taxon>Endopterygota</taxon>
        <taxon>Coleoptera</taxon>
        <taxon>Polyphaga</taxon>
        <taxon>Scarabaeiformia</taxon>
        <taxon>Scarabaeidae</taxon>
        <taxon>Rutelinae</taxon>
        <taxon>Popillia</taxon>
    </lineage>
</organism>
<feature type="transmembrane region" description="Helical" evidence="1">
    <location>
        <begin position="27"/>
        <end position="45"/>
    </location>
</feature>
<evidence type="ECO:0008006" key="4">
    <source>
        <dbReference type="Google" id="ProtNLM"/>
    </source>
</evidence>
<evidence type="ECO:0000313" key="2">
    <source>
        <dbReference type="EMBL" id="KAK9759162.1"/>
    </source>
</evidence>
<feature type="transmembrane region" description="Helical" evidence="1">
    <location>
        <begin position="114"/>
        <end position="139"/>
    </location>
</feature>
<keyword evidence="1" id="KW-0472">Membrane</keyword>
<dbReference type="Proteomes" id="UP001458880">
    <property type="component" value="Unassembled WGS sequence"/>
</dbReference>
<keyword evidence="3" id="KW-1185">Reference proteome</keyword>
<dbReference type="AlphaFoldDB" id="A0AAW1NCD8"/>
<accession>A0AAW1NCD8</accession>